<keyword evidence="4" id="KW-0804">Transcription</keyword>
<dbReference type="SUPFAM" id="SSF53850">
    <property type="entry name" value="Periplasmic binding protein-like II"/>
    <property type="match status" value="1"/>
</dbReference>
<reference evidence="8" key="3">
    <citation type="submission" date="2020-10" db="EMBL/GenBank/DDBJ databases">
        <title>Enrichment of novel Verrucomicrobia, Bacteroidetes and Krumholzibacteria in an oxygen-limited, methane- and iron-fed bioreactor inoculated with Bothnian Sea sediments.</title>
        <authorList>
            <person name="Martins P.D."/>
            <person name="de Jong A."/>
            <person name="Lenstra W.K."/>
            <person name="van Helmond N.A.G.M."/>
            <person name="Slomp C.P."/>
            <person name="Jetten M.S.M."/>
            <person name="Welte C.U."/>
            <person name="Rasigraf O."/>
        </authorList>
    </citation>
    <scope>NUCLEOTIDE SEQUENCE</scope>
    <source>
        <strain evidence="8">MAG47</strain>
    </source>
</reference>
<evidence type="ECO:0000256" key="2">
    <source>
        <dbReference type="ARBA" id="ARBA00023015"/>
    </source>
</evidence>
<dbReference type="AlphaFoldDB" id="A0A011UB42"/>
<dbReference type="PANTHER" id="PTHR30419">
    <property type="entry name" value="HTH-TYPE TRANSCRIPTIONAL REGULATOR YBHD"/>
    <property type="match status" value="1"/>
</dbReference>
<evidence type="ECO:0000313" key="7">
    <source>
        <dbReference type="EMBL" id="KAB2796158.1"/>
    </source>
</evidence>
<dbReference type="InterPro" id="IPR000847">
    <property type="entry name" value="LysR_HTH_N"/>
</dbReference>
<dbReference type="RefSeq" id="WP_010660599.1">
    <property type="nucleotide sequence ID" value="NZ_CP008819.1"/>
</dbReference>
<dbReference type="InterPro" id="IPR036388">
    <property type="entry name" value="WH-like_DNA-bd_sf"/>
</dbReference>
<dbReference type="PRINTS" id="PR00039">
    <property type="entry name" value="HTHLYSR"/>
</dbReference>
<dbReference type="EMBL" id="WBWS01000009">
    <property type="protein sequence ID" value="KAB2770009.1"/>
    <property type="molecule type" value="Genomic_DNA"/>
</dbReference>
<keyword evidence="2" id="KW-0805">Transcription regulation</keyword>
<evidence type="ECO:0000313" key="6">
    <source>
        <dbReference type="EMBL" id="KAB2770009.1"/>
    </source>
</evidence>
<dbReference type="InterPro" id="IPR005119">
    <property type="entry name" value="LysR_subst-bd"/>
</dbReference>
<dbReference type="GeneID" id="61314357"/>
<name>A0A011UB42_BRUAN</name>
<comment type="similarity">
    <text evidence="1">Belongs to the LysR transcriptional regulatory family.</text>
</comment>
<evidence type="ECO:0000256" key="4">
    <source>
        <dbReference type="ARBA" id="ARBA00023163"/>
    </source>
</evidence>
<gene>
    <name evidence="6" type="ORF">F9L04_10395</name>
    <name evidence="7" type="ORF">F9L06_15470</name>
    <name evidence="8" type="ORF">IH622_15660</name>
</gene>
<proteinExistence type="inferred from homology"/>
<accession>A0A011UB42</accession>
<dbReference type="KEGG" id="oah:DR92_3850"/>
<evidence type="ECO:0000256" key="3">
    <source>
        <dbReference type="ARBA" id="ARBA00023125"/>
    </source>
</evidence>
<dbReference type="SUPFAM" id="SSF46785">
    <property type="entry name" value="Winged helix' DNA-binding domain"/>
    <property type="match status" value="1"/>
</dbReference>
<protein>
    <submittedName>
        <fullName evidence="7">LysR family transcriptional regulator</fullName>
    </submittedName>
</protein>
<dbReference type="InterPro" id="IPR050950">
    <property type="entry name" value="HTH-type_LysR_regulators"/>
</dbReference>
<dbReference type="PANTHER" id="PTHR30419:SF8">
    <property type="entry name" value="NITROGEN ASSIMILATION TRANSCRIPTIONAL ACTIVATOR-RELATED"/>
    <property type="match status" value="1"/>
</dbReference>
<dbReference type="Proteomes" id="UP000481876">
    <property type="component" value="Unassembled WGS sequence"/>
</dbReference>
<keyword evidence="3" id="KW-0238">DNA-binding</keyword>
<evidence type="ECO:0000256" key="1">
    <source>
        <dbReference type="ARBA" id="ARBA00009437"/>
    </source>
</evidence>
<dbReference type="Gene3D" id="3.40.190.10">
    <property type="entry name" value="Periplasmic binding protein-like II"/>
    <property type="match status" value="2"/>
</dbReference>
<dbReference type="GO" id="GO:0003677">
    <property type="term" value="F:DNA binding"/>
    <property type="evidence" value="ECO:0007669"/>
    <property type="project" value="UniProtKB-KW"/>
</dbReference>
<dbReference type="OMA" id="RHDFIIG"/>
<dbReference type="Pfam" id="PF00126">
    <property type="entry name" value="HTH_1"/>
    <property type="match status" value="1"/>
</dbReference>
<dbReference type="GO" id="GO:0005829">
    <property type="term" value="C:cytosol"/>
    <property type="evidence" value="ECO:0007669"/>
    <property type="project" value="TreeGrafter"/>
</dbReference>
<dbReference type="Gene3D" id="1.10.10.10">
    <property type="entry name" value="Winged helix-like DNA-binding domain superfamily/Winged helix DNA-binding domain"/>
    <property type="match status" value="1"/>
</dbReference>
<dbReference type="Proteomes" id="UP000642265">
    <property type="component" value="Unassembled WGS sequence"/>
</dbReference>
<evidence type="ECO:0000313" key="8">
    <source>
        <dbReference type="EMBL" id="MBE0562240.1"/>
    </source>
</evidence>
<dbReference type="InterPro" id="IPR036390">
    <property type="entry name" value="WH_DNA-bd_sf"/>
</dbReference>
<comment type="caution">
    <text evidence="7">The sequence shown here is derived from an EMBL/GenBank/DDBJ whole genome shotgun (WGS) entry which is preliminary data.</text>
</comment>
<dbReference type="EMBL" id="WBWX01000005">
    <property type="protein sequence ID" value="KAB2796158.1"/>
    <property type="molecule type" value="Genomic_DNA"/>
</dbReference>
<feature type="domain" description="HTH lysR-type" evidence="5">
    <location>
        <begin position="8"/>
        <end position="65"/>
    </location>
</feature>
<sequence length="306" mass="33731">MALLTNHLTIRYIRIIDAIEEERSIARAADRLNVTQSAVTKALQEIEALTGLRLFTRTNRGVVPTHAGMQLTTDARRLLAHLMVAEQNLADLRDGTGGRLAIGTLLSASADLLPRAIAKVRRDNRRIVVKVVTGTDDVLMPALRAGELDMVIGRLSERHEPVNLVQEVLIPDNAVVVVRRDHPLTLRPALRLHDLIEWDWILPPKETNLRLQIDRTFREEGVPPPAQSVESVSPLINRGLLLQADYICVMPAQVARIEEASGQLAILPVQLGATSGFLGITTLPESNRSATADLFIQVLREIARTG</sequence>
<dbReference type="GO" id="GO:0003700">
    <property type="term" value="F:DNA-binding transcription factor activity"/>
    <property type="evidence" value="ECO:0007669"/>
    <property type="project" value="InterPro"/>
</dbReference>
<reference evidence="8" key="2">
    <citation type="submission" date="2020-09" db="EMBL/GenBank/DDBJ databases">
        <authorList>
            <person name="Dalcin Martins P."/>
        </authorList>
    </citation>
    <scope>NUCLEOTIDE SEQUENCE</scope>
    <source>
        <strain evidence="8">MAG47</strain>
    </source>
</reference>
<organism evidence="7 9">
    <name type="scientific">Brucella anthropi</name>
    <name type="common">Ochrobactrum anthropi</name>
    <dbReference type="NCBI Taxonomy" id="529"/>
    <lineage>
        <taxon>Bacteria</taxon>
        <taxon>Pseudomonadati</taxon>
        <taxon>Pseudomonadota</taxon>
        <taxon>Alphaproteobacteria</taxon>
        <taxon>Hyphomicrobiales</taxon>
        <taxon>Brucellaceae</taxon>
        <taxon>Brucella/Ochrobactrum group</taxon>
        <taxon>Brucella</taxon>
    </lineage>
</organism>
<evidence type="ECO:0000259" key="5">
    <source>
        <dbReference type="PROSITE" id="PS50931"/>
    </source>
</evidence>
<evidence type="ECO:0000313" key="10">
    <source>
        <dbReference type="Proteomes" id="UP000481876"/>
    </source>
</evidence>
<dbReference type="Proteomes" id="UP000441102">
    <property type="component" value="Unassembled WGS sequence"/>
</dbReference>
<dbReference type="EMBL" id="JACZKO010000040">
    <property type="protein sequence ID" value="MBE0562240.1"/>
    <property type="molecule type" value="Genomic_DNA"/>
</dbReference>
<reference evidence="9 10" key="1">
    <citation type="submission" date="2019-09" db="EMBL/GenBank/DDBJ databases">
        <title>Taxonomic organization of the family Brucellaceae based on a phylogenomic approach.</title>
        <authorList>
            <person name="Leclercq S."/>
            <person name="Cloeckaert A."/>
            <person name="Zygmunt M.S."/>
        </authorList>
    </citation>
    <scope>NUCLEOTIDE SEQUENCE [LARGE SCALE GENOMIC DNA]</scope>
    <source>
        <strain evidence="7 9">CCUG 34461</strain>
        <strain evidence="6 10">LMG 3313</strain>
    </source>
</reference>
<evidence type="ECO:0000313" key="9">
    <source>
        <dbReference type="Proteomes" id="UP000441102"/>
    </source>
</evidence>
<dbReference type="PROSITE" id="PS50931">
    <property type="entry name" value="HTH_LYSR"/>
    <property type="match status" value="1"/>
</dbReference>
<dbReference type="Pfam" id="PF03466">
    <property type="entry name" value="LysR_substrate"/>
    <property type="match status" value="1"/>
</dbReference>